<dbReference type="OrthoDB" id="285793at2759"/>
<keyword evidence="6" id="KW-0862">Zinc</keyword>
<evidence type="ECO:0000256" key="6">
    <source>
        <dbReference type="ARBA" id="ARBA00022833"/>
    </source>
</evidence>
<dbReference type="InterPro" id="IPR003888">
    <property type="entry name" value="FYrich_N"/>
</dbReference>
<dbReference type="GO" id="GO:0003713">
    <property type="term" value="F:transcription coactivator activity"/>
    <property type="evidence" value="ECO:0007669"/>
    <property type="project" value="TreeGrafter"/>
</dbReference>
<name>A0A8H7ZXK8_9FUNG</name>
<dbReference type="GO" id="GO:0044666">
    <property type="term" value="C:MLL3/4 complex"/>
    <property type="evidence" value="ECO:0007669"/>
    <property type="project" value="TreeGrafter"/>
</dbReference>
<keyword evidence="9" id="KW-0539">Nucleus</keyword>
<keyword evidence="3" id="KW-0479">Metal-binding</keyword>
<evidence type="ECO:0000256" key="5">
    <source>
        <dbReference type="ARBA" id="ARBA00022771"/>
    </source>
</evidence>
<dbReference type="GO" id="GO:0045944">
    <property type="term" value="P:positive regulation of transcription by RNA polymerase II"/>
    <property type="evidence" value="ECO:0007669"/>
    <property type="project" value="TreeGrafter"/>
</dbReference>
<dbReference type="SMART" id="SM00542">
    <property type="entry name" value="FYRC"/>
    <property type="match status" value="1"/>
</dbReference>
<evidence type="ECO:0000256" key="9">
    <source>
        <dbReference type="ARBA" id="ARBA00023242"/>
    </source>
</evidence>
<comment type="caution">
    <text evidence="11">The sequence shown here is derived from an EMBL/GenBank/DDBJ whole genome shotgun (WGS) entry which is preliminary data.</text>
</comment>
<feature type="region of interest" description="Disordered" evidence="10">
    <location>
        <begin position="507"/>
        <end position="537"/>
    </location>
</feature>
<dbReference type="AlphaFoldDB" id="A0A8H7ZXK8"/>
<evidence type="ECO:0000256" key="8">
    <source>
        <dbReference type="ARBA" id="ARBA00023163"/>
    </source>
</evidence>
<dbReference type="GO" id="GO:0042800">
    <property type="term" value="F:histone H3K4 methyltransferase activity"/>
    <property type="evidence" value="ECO:0007669"/>
    <property type="project" value="TreeGrafter"/>
</dbReference>
<keyword evidence="12" id="KW-1185">Reference proteome</keyword>
<reference evidence="11 12" key="1">
    <citation type="journal article" name="Sci. Rep.">
        <title>Genome-scale phylogenetic analyses confirm Olpidium as the closest living zoosporic fungus to the non-flagellated, terrestrial fungi.</title>
        <authorList>
            <person name="Chang Y."/>
            <person name="Rochon D."/>
            <person name="Sekimoto S."/>
            <person name="Wang Y."/>
            <person name="Chovatia M."/>
            <person name="Sandor L."/>
            <person name="Salamov A."/>
            <person name="Grigoriev I.V."/>
            <person name="Stajich J.E."/>
            <person name="Spatafora J.W."/>
        </authorList>
    </citation>
    <scope>NUCLEOTIDE SEQUENCE [LARGE SCALE GENOMIC DNA]</scope>
    <source>
        <strain evidence="11">S191</strain>
    </source>
</reference>
<evidence type="ECO:0000256" key="1">
    <source>
        <dbReference type="ARBA" id="ARBA00004123"/>
    </source>
</evidence>
<protein>
    <submittedName>
        <fullName evidence="11">F/Y rich C-terminus-domain-containing protein</fullName>
    </submittedName>
</protein>
<dbReference type="SUPFAM" id="SSF82199">
    <property type="entry name" value="SET domain"/>
    <property type="match status" value="1"/>
</dbReference>
<gene>
    <name evidence="11" type="ORF">BJ554DRAFT_6677</name>
</gene>
<dbReference type="Pfam" id="PF05965">
    <property type="entry name" value="FYRC"/>
    <property type="match status" value="1"/>
</dbReference>
<organism evidence="11 12">
    <name type="scientific">Olpidium bornovanus</name>
    <dbReference type="NCBI Taxonomy" id="278681"/>
    <lineage>
        <taxon>Eukaryota</taxon>
        <taxon>Fungi</taxon>
        <taxon>Fungi incertae sedis</taxon>
        <taxon>Olpidiomycota</taxon>
        <taxon>Olpidiomycotina</taxon>
        <taxon>Olpidiomycetes</taxon>
        <taxon>Olpidiales</taxon>
        <taxon>Olpidiaceae</taxon>
        <taxon>Olpidium</taxon>
    </lineage>
</organism>
<dbReference type="PANTHER" id="PTHR45888:SF6">
    <property type="entry name" value="HL01030P-RELATED"/>
    <property type="match status" value="1"/>
</dbReference>
<evidence type="ECO:0000256" key="4">
    <source>
        <dbReference type="ARBA" id="ARBA00022737"/>
    </source>
</evidence>
<evidence type="ECO:0000256" key="10">
    <source>
        <dbReference type="SAM" id="MobiDB-lite"/>
    </source>
</evidence>
<accession>A0A8H7ZXK8</accession>
<dbReference type="EMBL" id="JAEFCI010004081">
    <property type="protein sequence ID" value="KAG5461172.1"/>
    <property type="molecule type" value="Genomic_DNA"/>
</dbReference>
<dbReference type="Pfam" id="PF05964">
    <property type="entry name" value="FYRN"/>
    <property type="match status" value="1"/>
</dbReference>
<evidence type="ECO:0000313" key="11">
    <source>
        <dbReference type="EMBL" id="KAG5461172.1"/>
    </source>
</evidence>
<dbReference type="Gene3D" id="2.170.270.10">
    <property type="entry name" value="SET domain"/>
    <property type="match status" value="1"/>
</dbReference>
<dbReference type="GO" id="GO:0008270">
    <property type="term" value="F:zinc ion binding"/>
    <property type="evidence" value="ECO:0007669"/>
    <property type="project" value="UniProtKB-KW"/>
</dbReference>
<comment type="subcellular location">
    <subcellularLocation>
        <location evidence="1">Nucleus</location>
    </subcellularLocation>
</comment>
<proteinExistence type="predicted"/>
<dbReference type="InterPro" id="IPR046341">
    <property type="entry name" value="SET_dom_sf"/>
</dbReference>
<evidence type="ECO:0000256" key="3">
    <source>
        <dbReference type="ARBA" id="ARBA00022723"/>
    </source>
</evidence>
<feature type="compositionally biased region" description="Low complexity" evidence="10">
    <location>
        <begin position="507"/>
        <end position="521"/>
    </location>
</feature>
<evidence type="ECO:0000256" key="2">
    <source>
        <dbReference type="ARBA" id="ARBA00022553"/>
    </source>
</evidence>
<dbReference type="SMART" id="SM00541">
    <property type="entry name" value="FYRN"/>
    <property type="match status" value="1"/>
</dbReference>
<keyword evidence="2" id="KW-0597">Phosphoprotein</keyword>
<evidence type="ECO:0000313" key="12">
    <source>
        <dbReference type="Proteomes" id="UP000673691"/>
    </source>
</evidence>
<dbReference type="InterPro" id="IPR003889">
    <property type="entry name" value="FYrich_C"/>
</dbReference>
<sequence>TPSIQEAKPPEAARKLSRLPTFLKPKNLREPAASDQFADATKSHVAPSPAASRNKRRKIAPEREPAGQLPSKGAADGGPPGPPNRGLLLDAVPTYYSDTVSYSPVQSLAARRKRKLRKPAASAAPAAANRPKRIVMADVVPQDSRECALCGLVGDSEANGRMLFLECGRWVHAHCAYWSEMVAYDPPSASLESVPEAWVHHHCALEAGCSFFADKRMFCAAHGAGAKPVDWSGFLVPGAAAKPKGRKGKTPANADAVPPQPSAEAIGYFTKNLPVRLAVQSSATFAFLRSSTETRNNSVLRFGSVLLYNLGRIPADDPYCTDRHIYPVGYRIRRMYWSSLVPDRRCFYTCEIVEKPCRDMSCGDEKDVPVELEFVITPEEDVPVPPFVDSSATGAWAALAKKIRETRGNTVYPANGINGEHMFGLTHPCIGEAIERLPNAERCAEYRFRYLCPTAADERQTLEFSPTVLWDPVLLRSGWATNLPENVAGCARCQPYGRWREKRSAAAAAAHRGSSSRSHASGTGGGGGASSCAPTPAAFAGQESGGGGFSGAGNSEMARTNYARYRQLRKSARLHRVVPSRISGFGLLASRAYSKDRMIIEYVGEVIGQKLADRRESIYEKQNRGCYMKNQVTIVSGETGW</sequence>
<dbReference type="PROSITE" id="PS51542">
    <property type="entry name" value="FYRN"/>
    <property type="match status" value="1"/>
</dbReference>
<keyword evidence="4" id="KW-0677">Repeat</keyword>
<keyword evidence="5" id="KW-0863">Zinc-finger</keyword>
<evidence type="ECO:0000256" key="7">
    <source>
        <dbReference type="ARBA" id="ARBA00023015"/>
    </source>
</evidence>
<keyword evidence="8" id="KW-0804">Transcription</keyword>
<dbReference type="Gene3D" id="3.30.160.360">
    <property type="match status" value="1"/>
</dbReference>
<feature type="region of interest" description="Disordered" evidence="10">
    <location>
        <begin position="1"/>
        <end position="89"/>
    </location>
</feature>
<dbReference type="Proteomes" id="UP000673691">
    <property type="component" value="Unassembled WGS sequence"/>
</dbReference>
<dbReference type="PROSITE" id="PS51543">
    <property type="entry name" value="FYRC"/>
    <property type="match status" value="1"/>
</dbReference>
<dbReference type="PANTHER" id="PTHR45888">
    <property type="entry name" value="HL01030P-RELATED"/>
    <property type="match status" value="1"/>
</dbReference>
<feature type="non-terminal residue" evidence="11">
    <location>
        <position position="1"/>
    </location>
</feature>
<keyword evidence="7" id="KW-0805">Transcription regulation</keyword>